<keyword evidence="6" id="KW-0346">Stress response</keyword>
<comment type="function">
    <text evidence="6">Sigma factors are initiation factors that promote the attachment of RNA polymerase to specific initiation sites and are then released.</text>
</comment>
<feature type="DNA-binding region" description="H-T-H motif" evidence="6">
    <location>
        <begin position="192"/>
        <end position="211"/>
    </location>
</feature>
<evidence type="ECO:0000259" key="7">
    <source>
        <dbReference type="Pfam" id="PF04542"/>
    </source>
</evidence>
<reference evidence="9" key="1">
    <citation type="journal article" date="2019" name="Int. J. Syst. Evol. Microbiol.">
        <title>The Global Catalogue of Microorganisms (GCM) 10K type strain sequencing project: providing services to taxonomists for standard genome sequencing and annotation.</title>
        <authorList>
            <consortium name="The Broad Institute Genomics Platform"/>
            <consortium name="The Broad Institute Genome Sequencing Center for Infectious Disease"/>
            <person name="Wu L."/>
            <person name="Ma J."/>
        </authorList>
    </citation>
    <scope>NUCLEOTIDE SEQUENCE [LARGE SCALE GENOMIC DNA]</scope>
    <source>
        <strain evidence="9">CCUG 50353</strain>
    </source>
</reference>
<dbReference type="InterPro" id="IPR013325">
    <property type="entry name" value="RNA_pol_sigma_r2"/>
</dbReference>
<keyword evidence="5 6" id="KW-0804">Transcription</keyword>
<comment type="subunit">
    <text evidence="6">Interacts with RsgI.</text>
</comment>
<evidence type="ECO:0000313" key="8">
    <source>
        <dbReference type="EMBL" id="MFC4354162.1"/>
    </source>
</evidence>
<keyword evidence="4 6" id="KW-0238">DNA-binding</keyword>
<dbReference type="HAMAP" id="MF_02064">
    <property type="entry name" value="Sigma70_SigI"/>
    <property type="match status" value="1"/>
</dbReference>
<comment type="activity regulation">
    <text evidence="6">Negatively regulated by the anti-sigma-I factor RsgI.</text>
</comment>
<evidence type="ECO:0000256" key="6">
    <source>
        <dbReference type="HAMAP-Rule" id="MF_02064"/>
    </source>
</evidence>
<keyword evidence="2 6" id="KW-0805">Transcription regulation</keyword>
<comment type="subcellular location">
    <subcellularLocation>
        <location evidence="6">Cytoplasm</location>
    </subcellularLocation>
</comment>
<dbReference type="Gene3D" id="1.10.1740.10">
    <property type="match status" value="1"/>
</dbReference>
<dbReference type="EMBL" id="JBHSEF010000009">
    <property type="protein sequence ID" value="MFC4354162.1"/>
    <property type="molecule type" value="Genomic_DNA"/>
</dbReference>
<dbReference type="RefSeq" id="WP_378140281.1">
    <property type="nucleotide sequence ID" value="NZ_JBHSEF010000009.1"/>
</dbReference>
<dbReference type="Pfam" id="PF04542">
    <property type="entry name" value="Sigma70_r2"/>
    <property type="match status" value="1"/>
</dbReference>
<keyword evidence="9" id="KW-1185">Reference proteome</keyword>
<evidence type="ECO:0000256" key="5">
    <source>
        <dbReference type="ARBA" id="ARBA00023163"/>
    </source>
</evidence>
<feature type="domain" description="RNA polymerase sigma-70 region 2" evidence="7">
    <location>
        <begin position="33"/>
        <end position="102"/>
    </location>
</feature>
<dbReference type="InterPro" id="IPR014244">
    <property type="entry name" value="RNA_pol_sigma-I"/>
</dbReference>
<comment type="similarity">
    <text evidence="6">Belongs to the sigma-70 factor family. SigI subfamily.</text>
</comment>
<gene>
    <name evidence="6 8" type="primary">sigI</name>
    <name evidence="8" type="ORF">ACFO0S_03635</name>
</gene>
<sequence>MRLALFTNKEKHELHLVQQAQAGDERALHDLLDLHTPFIKKTASFICKRKIDKHDEEYSIAYEAFYEAVQNYDASASAKLTTFAHLIIKRRLIDHIRKEARTATMVNGEAADIELAHRAVEVHSEKELTKLRQYEILQFQMALDPYELNFEELTKVAPKHEDSRRGMIEVASIIAGIPEFVEHLEIKKTLPLKQIEELVDVSRKTLERHRKYIIALVILMTGDYPLINQIIKGGMR</sequence>
<evidence type="ECO:0000256" key="4">
    <source>
        <dbReference type="ARBA" id="ARBA00023125"/>
    </source>
</evidence>
<protein>
    <recommendedName>
        <fullName evidence="6">RNA polymerase sigma factor SigI</fullName>
    </recommendedName>
</protein>
<evidence type="ECO:0000256" key="1">
    <source>
        <dbReference type="ARBA" id="ARBA00022490"/>
    </source>
</evidence>
<evidence type="ECO:0000256" key="2">
    <source>
        <dbReference type="ARBA" id="ARBA00023015"/>
    </source>
</evidence>
<keyword evidence="3 6" id="KW-0731">Sigma factor</keyword>
<dbReference type="NCBIfam" id="TIGR02895">
    <property type="entry name" value="spore_sigI"/>
    <property type="match status" value="1"/>
</dbReference>
<keyword evidence="1 6" id="KW-0963">Cytoplasm</keyword>
<dbReference type="Proteomes" id="UP001595733">
    <property type="component" value="Unassembled WGS sequence"/>
</dbReference>
<dbReference type="InterPro" id="IPR007627">
    <property type="entry name" value="RNA_pol_sigma70_r2"/>
</dbReference>
<evidence type="ECO:0000256" key="3">
    <source>
        <dbReference type="ARBA" id="ARBA00023082"/>
    </source>
</evidence>
<name>A0ABV8UTM2_9BACL</name>
<proteinExistence type="inferred from homology"/>
<accession>A0ABV8UTM2</accession>
<dbReference type="PIRSF" id="PIRSF038953">
    <property type="entry name" value="SigI"/>
    <property type="match status" value="1"/>
</dbReference>
<dbReference type="SUPFAM" id="SSF88946">
    <property type="entry name" value="Sigma2 domain of RNA polymerase sigma factors"/>
    <property type="match status" value="1"/>
</dbReference>
<feature type="short sequence motif" description="Polymerase core binding" evidence="6">
    <location>
        <begin position="56"/>
        <end position="69"/>
    </location>
</feature>
<organism evidence="8 9">
    <name type="scientific">Chryseomicrobium palamuruense</name>
    <dbReference type="NCBI Taxonomy" id="682973"/>
    <lineage>
        <taxon>Bacteria</taxon>
        <taxon>Bacillati</taxon>
        <taxon>Bacillota</taxon>
        <taxon>Bacilli</taxon>
        <taxon>Bacillales</taxon>
        <taxon>Caryophanaceae</taxon>
        <taxon>Chryseomicrobium</taxon>
    </lineage>
</organism>
<evidence type="ECO:0000313" key="9">
    <source>
        <dbReference type="Proteomes" id="UP001595733"/>
    </source>
</evidence>
<comment type="caution">
    <text evidence="8">The sequence shown here is derived from an EMBL/GenBank/DDBJ whole genome shotgun (WGS) entry which is preliminary data.</text>
</comment>